<keyword evidence="1" id="KW-0812">Transmembrane</keyword>
<dbReference type="InterPro" id="IPR025588">
    <property type="entry name" value="YcxB-like_C"/>
</dbReference>
<comment type="caution">
    <text evidence="3">The sequence shown here is derived from an EMBL/GenBank/DDBJ whole genome shotgun (WGS) entry which is preliminary data.</text>
</comment>
<feature type="domain" description="YcxB-like C-terminal" evidence="2">
    <location>
        <begin position="128"/>
        <end position="175"/>
    </location>
</feature>
<dbReference type="Pfam" id="PF14317">
    <property type="entry name" value="YcxB"/>
    <property type="match status" value="1"/>
</dbReference>
<evidence type="ECO:0000313" key="4">
    <source>
        <dbReference type="Proteomes" id="UP001596439"/>
    </source>
</evidence>
<dbReference type="RefSeq" id="WP_214786999.1">
    <property type="nucleotide sequence ID" value="NZ_JANIEL010000021.1"/>
</dbReference>
<proteinExistence type="predicted"/>
<feature type="transmembrane region" description="Helical" evidence="1">
    <location>
        <begin position="36"/>
        <end position="54"/>
    </location>
</feature>
<reference evidence="4" key="1">
    <citation type="journal article" date="2019" name="Int. J. Syst. Evol. Microbiol.">
        <title>The Global Catalogue of Microorganisms (GCM) 10K type strain sequencing project: providing services to taxonomists for standard genome sequencing and annotation.</title>
        <authorList>
            <consortium name="The Broad Institute Genomics Platform"/>
            <consortium name="The Broad Institute Genome Sequencing Center for Infectious Disease"/>
            <person name="Wu L."/>
            <person name="Ma J."/>
        </authorList>
    </citation>
    <scope>NUCLEOTIDE SEQUENCE [LARGE SCALE GENOMIC DNA]</scope>
    <source>
        <strain evidence="4">CCUG 55590</strain>
    </source>
</reference>
<gene>
    <name evidence="3" type="ORF">ACFQO8_03540</name>
</gene>
<feature type="transmembrane region" description="Helical" evidence="1">
    <location>
        <begin position="60"/>
        <end position="85"/>
    </location>
</feature>
<evidence type="ECO:0000313" key="3">
    <source>
        <dbReference type="EMBL" id="MFC7389203.1"/>
    </source>
</evidence>
<evidence type="ECO:0000259" key="2">
    <source>
        <dbReference type="Pfam" id="PF14317"/>
    </source>
</evidence>
<sequence>MTFTYQMTVEDAVSFQKELIHHTEEHERRRKVWMKYMRAILIGIGYVGTLFFPYRPESTALHILTAVTVGFLFALLLTPLLNDLYAPYMLRLNRRFLQKSQTWPKETTLQFYETHVEVHSVSTNIHRTTQVPWASIKKVNEDETYRFLYYEEDEALIIPKARQGISEAEQLEIDQTLEKYLSTSPNV</sequence>
<dbReference type="EMBL" id="JBHTCE010000001">
    <property type="protein sequence ID" value="MFC7389203.1"/>
    <property type="molecule type" value="Genomic_DNA"/>
</dbReference>
<keyword evidence="4" id="KW-1185">Reference proteome</keyword>
<keyword evidence="1" id="KW-1133">Transmembrane helix</keyword>
<protein>
    <submittedName>
        <fullName evidence="3">YcxB family protein</fullName>
    </submittedName>
</protein>
<organism evidence="3 4">
    <name type="scientific">Exiguobacterium aestuarii</name>
    <dbReference type="NCBI Taxonomy" id="273527"/>
    <lineage>
        <taxon>Bacteria</taxon>
        <taxon>Bacillati</taxon>
        <taxon>Bacillota</taxon>
        <taxon>Bacilli</taxon>
        <taxon>Bacillales</taxon>
        <taxon>Bacillales Family XII. Incertae Sedis</taxon>
        <taxon>Exiguobacterium</taxon>
    </lineage>
</organism>
<evidence type="ECO:0000256" key="1">
    <source>
        <dbReference type="SAM" id="Phobius"/>
    </source>
</evidence>
<name>A0ABW2PIA1_9BACL</name>
<dbReference type="Proteomes" id="UP001596439">
    <property type="component" value="Unassembled WGS sequence"/>
</dbReference>
<accession>A0ABW2PIA1</accession>
<keyword evidence="1" id="KW-0472">Membrane</keyword>